<dbReference type="PANTHER" id="PTHR47901">
    <property type="entry name" value="CASPASE RECRUITMENT DOMAIN-CONTAINING PROTEIN 18"/>
    <property type="match status" value="1"/>
</dbReference>
<dbReference type="GO" id="GO:0008270">
    <property type="term" value="F:zinc ion binding"/>
    <property type="evidence" value="ECO:0007669"/>
    <property type="project" value="UniProtKB-KW"/>
</dbReference>
<evidence type="ECO:0000256" key="1">
    <source>
        <dbReference type="ARBA" id="ARBA00010134"/>
    </source>
</evidence>
<evidence type="ECO:0000256" key="3">
    <source>
        <dbReference type="ARBA" id="ARBA00022703"/>
    </source>
</evidence>
<dbReference type="PROSITE" id="PS50207">
    <property type="entry name" value="CASPASE_P10"/>
    <property type="match status" value="1"/>
</dbReference>
<dbReference type="InterPro" id="IPR015917">
    <property type="entry name" value="Pept_C14A"/>
</dbReference>
<evidence type="ECO:0000259" key="13">
    <source>
        <dbReference type="PROSITE" id="PS50208"/>
    </source>
</evidence>
<evidence type="ECO:0000259" key="12">
    <source>
        <dbReference type="PROSITE" id="PS50207"/>
    </source>
</evidence>
<dbReference type="PROSITE" id="PS50208">
    <property type="entry name" value="CASPASE_P20"/>
    <property type="match status" value="1"/>
</dbReference>
<dbReference type="InterPro" id="IPR022755">
    <property type="entry name" value="Znf_C2H2_jaz"/>
</dbReference>
<evidence type="ECO:0000256" key="8">
    <source>
        <dbReference type="PROSITE-ProRule" id="PRU00042"/>
    </source>
</evidence>
<evidence type="ECO:0000256" key="9">
    <source>
        <dbReference type="RuleBase" id="RU003971"/>
    </source>
</evidence>
<dbReference type="SMART" id="SM00115">
    <property type="entry name" value="CASc"/>
    <property type="match status" value="1"/>
</dbReference>
<dbReference type="InterPro" id="IPR002398">
    <property type="entry name" value="Pept_C14"/>
</dbReference>
<dbReference type="GO" id="GO:0003676">
    <property type="term" value="F:nucleic acid binding"/>
    <property type="evidence" value="ECO:0007669"/>
    <property type="project" value="InterPro"/>
</dbReference>
<dbReference type="EMBL" id="JARKIK010000023">
    <property type="protein sequence ID" value="KAK8744040.1"/>
    <property type="molecule type" value="Genomic_DNA"/>
</dbReference>
<dbReference type="InterPro" id="IPR029030">
    <property type="entry name" value="Caspase-like_dom_sf"/>
</dbReference>
<feature type="domain" description="C2H2-type" evidence="11">
    <location>
        <begin position="222"/>
        <end position="251"/>
    </location>
</feature>
<dbReference type="PRINTS" id="PR00376">
    <property type="entry name" value="IL1BCENZYME"/>
</dbReference>
<dbReference type="SMART" id="SM00451">
    <property type="entry name" value="ZnF_U1"/>
    <property type="match status" value="3"/>
</dbReference>
<name>A0AAW0XWK4_CHEQU</name>
<sequence>MKDVEKAINEGIVRYDDAKKNFKCVVCDIYLSGEASVSQHLQGSKHREVAFRYTIDNINNAPASLQAFLTATCIKAAETQVIKTSGAHAILCTVCNVGLTGIRQVEDHLIGDDHRKKWERVNIGGIPSQQVSPARTAPRQQDTLSTTLLTPITAYPVLRRPIYTPALSPYAGAAAATYAAPCYVSPSTIIQPSGLPDDNSRLVEKAFLDGIVTATDNVNERFECTICSKKFNSPATLTDHLRSKNHKKKDQGRLWSSASNSSSINSVSLHSLPESEGERGRGTYQVSSQPRGYVYVFNNKFLGQGAKWQRTGAEIDSRNLNETFTKMGYEIHLYEDLNLDQTREAFNKIRKNPKLSTIDVVILVILSHGRDAYSFYTNDQNELSLFTVRNFFTDRQCPYLKGKPKLIFTNYYRGDHLERKDLDTVQDVPSHMITLHAVSEGIMAKRSHTRGTYFVMSLCEVLRNSAHELELSDIYCELYKEMKKHESTKPMTENHGFINKFYFNPSYRY</sequence>
<dbReference type="InterPro" id="IPR011600">
    <property type="entry name" value="Pept_C14_caspase"/>
</dbReference>
<dbReference type="InterPro" id="IPR001309">
    <property type="entry name" value="Pept_C14_p20"/>
</dbReference>
<dbReference type="Proteomes" id="UP001445076">
    <property type="component" value="Unassembled WGS sequence"/>
</dbReference>
<keyword evidence="4" id="KW-0479">Metal-binding</keyword>
<dbReference type="PANTHER" id="PTHR47901:SF8">
    <property type="entry name" value="CASPASE-3"/>
    <property type="match status" value="1"/>
</dbReference>
<proteinExistence type="inferred from homology"/>
<evidence type="ECO:0000259" key="11">
    <source>
        <dbReference type="PROSITE" id="PS50157"/>
    </source>
</evidence>
<dbReference type="PROSITE" id="PS50157">
    <property type="entry name" value="ZINC_FINGER_C2H2_2"/>
    <property type="match status" value="1"/>
</dbReference>
<evidence type="ECO:0000256" key="2">
    <source>
        <dbReference type="ARBA" id="ARBA00022670"/>
    </source>
</evidence>
<keyword evidence="7" id="KW-0862">Zinc</keyword>
<keyword evidence="15" id="KW-1185">Reference proteome</keyword>
<evidence type="ECO:0000313" key="14">
    <source>
        <dbReference type="EMBL" id="KAK8744040.1"/>
    </source>
</evidence>
<dbReference type="GO" id="GO:0006508">
    <property type="term" value="P:proteolysis"/>
    <property type="evidence" value="ECO:0007669"/>
    <property type="project" value="UniProtKB-KW"/>
</dbReference>
<dbReference type="Pfam" id="PF12171">
    <property type="entry name" value="zf-C2H2_jaz"/>
    <property type="match status" value="1"/>
</dbReference>
<dbReference type="AlphaFoldDB" id="A0AAW0XWK4"/>
<feature type="compositionally biased region" description="Low complexity" evidence="10">
    <location>
        <begin position="256"/>
        <end position="271"/>
    </location>
</feature>
<evidence type="ECO:0000256" key="10">
    <source>
        <dbReference type="SAM" id="MobiDB-lite"/>
    </source>
</evidence>
<dbReference type="InterPro" id="IPR002138">
    <property type="entry name" value="Pept_C14_p10"/>
</dbReference>
<organism evidence="14 15">
    <name type="scientific">Cherax quadricarinatus</name>
    <name type="common">Australian red claw crayfish</name>
    <dbReference type="NCBI Taxonomy" id="27406"/>
    <lineage>
        <taxon>Eukaryota</taxon>
        <taxon>Metazoa</taxon>
        <taxon>Ecdysozoa</taxon>
        <taxon>Arthropoda</taxon>
        <taxon>Crustacea</taxon>
        <taxon>Multicrustacea</taxon>
        <taxon>Malacostraca</taxon>
        <taxon>Eumalacostraca</taxon>
        <taxon>Eucarida</taxon>
        <taxon>Decapoda</taxon>
        <taxon>Pleocyemata</taxon>
        <taxon>Astacidea</taxon>
        <taxon>Parastacoidea</taxon>
        <taxon>Parastacidae</taxon>
        <taxon>Cherax</taxon>
    </lineage>
</organism>
<reference evidence="14 15" key="1">
    <citation type="journal article" date="2024" name="BMC Genomics">
        <title>Genome assembly of redclaw crayfish (Cherax quadricarinatus) provides insights into its immune adaptation and hypoxia tolerance.</title>
        <authorList>
            <person name="Liu Z."/>
            <person name="Zheng J."/>
            <person name="Li H."/>
            <person name="Fang K."/>
            <person name="Wang S."/>
            <person name="He J."/>
            <person name="Zhou D."/>
            <person name="Weng S."/>
            <person name="Chi M."/>
            <person name="Gu Z."/>
            <person name="He J."/>
            <person name="Li F."/>
            <person name="Wang M."/>
        </authorList>
    </citation>
    <scope>NUCLEOTIDE SEQUENCE [LARGE SCALE GENOMIC DNA]</scope>
    <source>
        <strain evidence="14">ZL_2023a</strain>
    </source>
</reference>
<dbReference type="PROSITE" id="PS00028">
    <property type="entry name" value="ZINC_FINGER_C2H2_1"/>
    <property type="match status" value="1"/>
</dbReference>
<evidence type="ECO:0000256" key="6">
    <source>
        <dbReference type="ARBA" id="ARBA00022801"/>
    </source>
</evidence>
<dbReference type="Pfam" id="PF00656">
    <property type="entry name" value="Peptidase_C14"/>
    <property type="match status" value="1"/>
</dbReference>
<evidence type="ECO:0000256" key="5">
    <source>
        <dbReference type="ARBA" id="ARBA00022771"/>
    </source>
</evidence>
<feature type="domain" description="Caspase family p10" evidence="12">
    <location>
        <begin position="428"/>
        <end position="505"/>
    </location>
</feature>
<dbReference type="InterPro" id="IPR003604">
    <property type="entry name" value="Matrin/U1-like-C_Znf_C2H2"/>
</dbReference>
<dbReference type="GO" id="GO:0006915">
    <property type="term" value="P:apoptotic process"/>
    <property type="evidence" value="ECO:0007669"/>
    <property type="project" value="UniProtKB-KW"/>
</dbReference>
<evidence type="ECO:0000256" key="4">
    <source>
        <dbReference type="ARBA" id="ARBA00022723"/>
    </source>
</evidence>
<feature type="region of interest" description="Disordered" evidence="10">
    <location>
        <begin position="238"/>
        <end position="285"/>
    </location>
</feature>
<keyword evidence="6" id="KW-0378">Hydrolase</keyword>
<evidence type="ECO:0000256" key="7">
    <source>
        <dbReference type="ARBA" id="ARBA00022833"/>
    </source>
</evidence>
<gene>
    <name evidence="14" type="ORF">OTU49_000979</name>
</gene>
<dbReference type="SMART" id="SM00355">
    <property type="entry name" value="ZnF_C2H2"/>
    <property type="match status" value="3"/>
</dbReference>
<dbReference type="InterPro" id="IPR036236">
    <property type="entry name" value="Znf_C2H2_sf"/>
</dbReference>
<dbReference type="SUPFAM" id="SSF57667">
    <property type="entry name" value="beta-beta-alpha zinc fingers"/>
    <property type="match status" value="3"/>
</dbReference>
<dbReference type="Pfam" id="PF12874">
    <property type="entry name" value="zf-met"/>
    <property type="match status" value="1"/>
</dbReference>
<dbReference type="SUPFAM" id="SSF52129">
    <property type="entry name" value="Caspase-like"/>
    <property type="match status" value="1"/>
</dbReference>
<comment type="caution">
    <text evidence="14">The sequence shown here is derived from an EMBL/GenBank/DDBJ whole genome shotgun (WGS) entry which is preliminary data.</text>
</comment>
<accession>A0AAW0XWK4</accession>
<dbReference type="InterPro" id="IPR013087">
    <property type="entry name" value="Znf_C2H2_type"/>
</dbReference>
<dbReference type="Gene3D" id="3.40.50.1460">
    <property type="match status" value="1"/>
</dbReference>
<keyword evidence="3" id="KW-0053">Apoptosis</keyword>
<dbReference type="GO" id="GO:0004197">
    <property type="term" value="F:cysteine-type endopeptidase activity"/>
    <property type="evidence" value="ECO:0007669"/>
    <property type="project" value="InterPro"/>
</dbReference>
<feature type="domain" description="Caspase family p20" evidence="13">
    <location>
        <begin position="290"/>
        <end position="416"/>
    </location>
</feature>
<comment type="similarity">
    <text evidence="1 9">Belongs to the peptidase C14A family.</text>
</comment>
<evidence type="ECO:0000313" key="15">
    <source>
        <dbReference type="Proteomes" id="UP001445076"/>
    </source>
</evidence>
<keyword evidence="2" id="KW-0645">Protease</keyword>
<protein>
    <submittedName>
        <fullName evidence="14">Uncharacterized protein</fullName>
    </submittedName>
</protein>
<keyword evidence="5 8" id="KW-0863">Zinc-finger</keyword>
<dbReference type="Gene3D" id="3.30.160.60">
    <property type="entry name" value="Classic Zinc Finger"/>
    <property type="match status" value="2"/>
</dbReference>